<keyword evidence="4" id="KW-1185">Reference proteome</keyword>
<evidence type="ECO:0000259" key="2">
    <source>
        <dbReference type="Pfam" id="PF13699"/>
    </source>
</evidence>
<feature type="region of interest" description="Disordered" evidence="1">
    <location>
        <begin position="1"/>
        <end position="38"/>
    </location>
</feature>
<proteinExistence type="predicted"/>
<organism evidence="3 4">
    <name type="scientific">Floridaenema aerugineum BLCC-F46</name>
    <dbReference type="NCBI Taxonomy" id="3153654"/>
    <lineage>
        <taxon>Bacteria</taxon>
        <taxon>Bacillati</taxon>
        <taxon>Cyanobacteriota</taxon>
        <taxon>Cyanophyceae</taxon>
        <taxon>Oscillatoriophycideae</taxon>
        <taxon>Aerosakkonematales</taxon>
        <taxon>Aerosakkonemataceae</taxon>
        <taxon>Floridanema</taxon>
        <taxon>Floridanema aerugineum</taxon>
    </lineage>
</organism>
<feature type="compositionally biased region" description="Polar residues" evidence="1">
    <location>
        <begin position="1"/>
        <end position="19"/>
    </location>
</feature>
<feature type="region of interest" description="Disordered" evidence="1">
    <location>
        <begin position="151"/>
        <end position="170"/>
    </location>
</feature>
<evidence type="ECO:0000256" key="1">
    <source>
        <dbReference type="SAM" id="MobiDB-lite"/>
    </source>
</evidence>
<gene>
    <name evidence="3" type="ORF">ACE1CC_32430</name>
</gene>
<evidence type="ECO:0000313" key="3">
    <source>
        <dbReference type="EMBL" id="MFB2881583.1"/>
    </source>
</evidence>
<name>A0ABV4XFJ9_9CYAN</name>
<feature type="region of interest" description="Disordered" evidence="1">
    <location>
        <begin position="488"/>
        <end position="513"/>
    </location>
</feature>
<dbReference type="RefSeq" id="WP_413274557.1">
    <property type="nucleotide sequence ID" value="NZ_JBHFNQ010000231.1"/>
</dbReference>
<comment type="caution">
    <text evidence="3">The sequence shown here is derived from an EMBL/GenBank/DDBJ whole genome shotgun (WGS) entry which is preliminary data.</text>
</comment>
<dbReference type="Pfam" id="PF13699">
    <property type="entry name" value="eCIS_core"/>
    <property type="match status" value="1"/>
</dbReference>
<accession>A0ABV4XFJ9</accession>
<feature type="domain" description="eCIS core" evidence="2">
    <location>
        <begin position="183"/>
        <end position="259"/>
    </location>
</feature>
<dbReference type="InterPro" id="IPR025295">
    <property type="entry name" value="eCIS_core_dom"/>
</dbReference>
<evidence type="ECO:0000313" key="4">
    <source>
        <dbReference type="Proteomes" id="UP001576774"/>
    </source>
</evidence>
<dbReference type="Proteomes" id="UP001576774">
    <property type="component" value="Unassembled WGS sequence"/>
</dbReference>
<protein>
    <submittedName>
        <fullName evidence="3">DUF4157 domain-containing protein</fullName>
    </submittedName>
</protein>
<dbReference type="EMBL" id="JBHFNQ010000231">
    <property type="protein sequence ID" value="MFB2881583.1"/>
    <property type="molecule type" value="Genomic_DNA"/>
</dbReference>
<reference evidence="3 4" key="1">
    <citation type="submission" date="2024-09" db="EMBL/GenBank/DDBJ databases">
        <title>Floridaenema gen nov. (Aerosakkonemataceae, Aerosakkonematales ord. nov., Cyanobacteria) from benthic tropical and subtropical fresh waters, with the description of four new species.</title>
        <authorList>
            <person name="Moretto J.A."/>
            <person name="Berthold D.E."/>
            <person name="Lefler F.W."/>
            <person name="Huang I.-S."/>
            <person name="Laughinghouse H. IV."/>
        </authorList>
    </citation>
    <scope>NUCLEOTIDE SEQUENCE [LARGE SCALE GENOMIC DNA]</scope>
    <source>
        <strain evidence="3 4">BLCC-F46</strain>
    </source>
</reference>
<feature type="compositionally biased region" description="Low complexity" evidence="1">
    <location>
        <begin position="492"/>
        <end position="507"/>
    </location>
</feature>
<sequence>MADSNSSPTIETPKATSAANPPVQDINMTAESESDRTEIMSDRIVRTVGGSSPQTPPNQFTGSLKQLPSSSQVGMLRQLQRGYGNSYVGNVIQAKLTVGQPGDVYEQEAERVADTVMQISQSEATVGAGIKNQVQPMRIQRMCAECAKEEEEKIDPKESPGQTPTVTPALETRLDRTRGGGEPLPESVRSFMEPQLGADFSGVRVHTGSQASSLNRELGAQAFTRQRDIYFGVGQYTPETVEGQRLLAHELTHVVQQSGSDGQIQRLCGVDESCPEEMMGSNVSSSADMMSVDAQRHIPIPVETGQLPQIGDDADLETQVASFKRLVLTTARTRLASNRVNLAEWRAVVEDLQLNRQQQLAIQVAQLQETVERRSGFGQSALEQYLIERNPIRRETRLHQVEGRYIACTGCHAEQWATRLEHETPAFMRTGPEWQPVANQLTGVESRNQQYLEPWLAVHSMPNLLASEPQVFSEQEVIRQWLEESSVESLTARDNTTTTTPSRNSSARPEHEVTQNFDFQEAPNQDQMERINAITESYRTIIEALGPEGYQVWTDSAISWNSENIESVRQGILSRIDQRRSDYLELIRKITTGEIEYIHFMPILQDLLPFASSTVREVIQAEIDAQEDKQFWEKIIVGAASLILLLLILFPPTAIIGATATAALTAGLELGLGAYGVYRGPQMIQTGRAYQLGTGANDVFTPEQQSAGNALVFSGFLNIIGGGLNWASGWWRTAGLSSRLLQSSIAAERTTTGLLTSGSQTIQRGQFLLTLERDAIVASVANRPDLLIIVRGNTATMYQRLAGGAGLRIVEQRTISTFTSSATVESSTSTASGTSIVPWSGISSRPVQGFTLPGEISSSSPLLTLPDEAGVVSSLATGGATPTTSLRLPPRWLGGRILGRLGEVTRFEEIGLYPGRMTQLFAQTQRIQIYNALENGTLSLRDFGRMVGTDGVEQMYFRTPSGGRFIDHVFPEGEFIILRESKNVRDFAITEDIYIQLSKDIYLLNRYPEAIVEWRISGNGMIDSEAYDLLEAISERMGGRFRFQLQDSARPPIDITLPPTLH</sequence>